<feature type="transmembrane region" description="Helical" evidence="1">
    <location>
        <begin position="25"/>
        <end position="46"/>
    </location>
</feature>
<accession>A0A117N292</accession>
<gene>
    <name evidence="3" type="ORF">AU467_06470</name>
</gene>
<reference evidence="3 4" key="1">
    <citation type="submission" date="2015-12" db="EMBL/GenBank/DDBJ databases">
        <title>Draft genome sequence of Mesorhizobium sp. UFLA 01-765, a multitolerant efficient symbiont and plant-growth promoting strain isolated from Zn-mining soil using Leucaena leucocephala as a trap plant.</title>
        <authorList>
            <person name="Rangel W.M."/>
            <person name="Thijs S."/>
            <person name="Longatti S.M."/>
            <person name="Moreira F.M."/>
            <person name="Weyens N."/>
            <person name="Vangronsveld J."/>
            <person name="Van Hamme J.D."/>
            <person name="Bottos E.M."/>
            <person name="Rineau F."/>
        </authorList>
    </citation>
    <scope>NUCLEOTIDE SEQUENCE [LARGE SCALE GENOMIC DNA]</scope>
    <source>
        <strain evidence="3 4">UFLA 01-765</strain>
    </source>
</reference>
<keyword evidence="1" id="KW-0472">Membrane</keyword>
<dbReference type="Proteomes" id="UP000053176">
    <property type="component" value="Unassembled WGS sequence"/>
</dbReference>
<feature type="transmembrane region" description="Helical" evidence="1">
    <location>
        <begin position="73"/>
        <end position="92"/>
    </location>
</feature>
<dbReference type="EMBL" id="LPWA01000131">
    <property type="protein sequence ID" value="KUM24740.1"/>
    <property type="molecule type" value="Genomic_DNA"/>
</dbReference>
<comment type="caution">
    <text evidence="3">The sequence shown here is derived from an EMBL/GenBank/DDBJ whole genome shotgun (WGS) entry which is preliminary data.</text>
</comment>
<sequence length="247" mass="27570">MVNFQPAYPNTQSSNPPVLALDRHLLLEIGISVVLLALSLVSNFYAGMFATENVSNPVTDIILDNVPVINVDFAFVEGPLFLWMLVGVLLVLRPGRIPFVFKGLALFILVRSGFIILTHLGPFPTGSKFDVGEPMRFFTFRGDFFFSGHTGSPFLLALMFWKDPKLRLAFLGATALFGAAVLLGHLHYSIDVFAAFFISYGIHDLARFLFRRDWELFDGACGANERWQLSRLGLVRRPRSISEPGVE</sequence>
<evidence type="ECO:0000313" key="3">
    <source>
        <dbReference type="EMBL" id="KUM24740.1"/>
    </source>
</evidence>
<name>A0A117N292_RHILI</name>
<feature type="transmembrane region" description="Helical" evidence="1">
    <location>
        <begin position="144"/>
        <end position="161"/>
    </location>
</feature>
<proteinExistence type="predicted"/>
<evidence type="ECO:0000313" key="4">
    <source>
        <dbReference type="Proteomes" id="UP000053176"/>
    </source>
</evidence>
<feature type="transmembrane region" description="Helical" evidence="1">
    <location>
        <begin position="104"/>
        <end position="124"/>
    </location>
</feature>
<dbReference type="Pfam" id="PF14360">
    <property type="entry name" value="PAP2_C"/>
    <property type="match status" value="1"/>
</dbReference>
<evidence type="ECO:0000256" key="1">
    <source>
        <dbReference type="SAM" id="Phobius"/>
    </source>
</evidence>
<feature type="domain" description="Sphingomyelin synthase-like" evidence="2">
    <location>
        <begin position="142"/>
        <end position="202"/>
    </location>
</feature>
<organism evidence="3 4">
    <name type="scientific">Rhizobium loti</name>
    <name type="common">Mesorhizobium loti</name>
    <dbReference type="NCBI Taxonomy" id="381"/>
    <lineage>
        <taxon>Bacteria</taxon>
        <taxon>Pseudomonadati</taxon>
        <taxon>Pseudomonadota</taxon>
        <taxon>Alphaproteobacteria</taxon>
        <taxon>Hyphomicrobiales</taxon>
        <taxon>Phyllobacteriaceae</taxon>
        <taxon>Mesorhizobium</taxon>
    </lineage>
</organism>
<dbReference type="OrthoDB" id="792641at2"/>
<protein>
    <recommendedName>
        <fullName evidence="2">Sphingomyelin synthase-like domain-containing protein</fullName>
    </recommendedName>
</protein>
<keyword evidence="1" id="KW-0812">Transmembrane</keyword>
<feature type="transmembrane region" description="Helical" evidence="1">
    <location>
        <begin position="168"/>
        <end position="186"/>
    </location>
</feature>
<keyword evidence="1" id="KW-1133">Transmembrane helix</keyword>
<evidence type="ECO:0000259" key="2">
    <source>
        <dbReference type="Pfam" id="PF14360"/>
    </source>
</evidence>
<dbReference type="AlphaFoldDB" id="A0A117N292"/>
<dbReference type="InterPro" id="IPR025749">
    <property type="entry name" value="Sphingomyelin_synth-like_dom"/>
</dbReference>